<dbReference type="GO" id="GO:0042761">
    <property type="term" value="P:very long-chain fatty acid biosynthetic process"/>
    <property type="evidence" value="ECO:0007669"/>
    <property type="project" value="TreeGrafter"/>
</dbReference>
<keyword evidence="6 13" id="KW-0812">Transmembrane</keyword>
<protein>
    <recommendedName>
        <fullName evidence="4 13">Very-long-chain (3R)-3-hydroxyacyl-CoA dehydratase</fullName>
        <ecNumber evidence="4 13">4.2.1.134</ecNumber>
    </recommendedName>
</protein>
<comment type="pathway">
    <text evidence="2 13">Lipid metabolism; fatty acid biosynthesis.</text>
</comment>
<evidence type="ECO:0000256" key="11">
    <source>
        <dbReference type="ARBA" id="ARBA00023160"/>
    </source>
</evidence>
<name>A0A1L9WSS9_ASPA1</name>
<evidence type="ECO:0000256" key="10">
    <source>
        <dbReference type="ARBA" id="ARBA00023136"/>
    </source>
</evidence>
<dbReference type="OMA" id="SEWWLMY"/>
<dbReference type="GO" id="GO:0030497">
    <property type="term" value="P:fatty acid elongation"/>
    <property type="evidence" value="ECO:0007669"/>
    <property type="project" value="TreeGrafter"/>
</dbReference>
<reference evidence="15" key="1">
    <citation type="journal article" date="2017" name="Genome Biol.">
        <title>Comparative genomics reveals high biological diversity and specific adaptations in the industrially and medically important fungal genus Aspergillus.</title>
        <authorList>
            <person name="de Vries R.P."/>
            <person name="Riley R."/>
            <person name="Wiebenga A."/>
            <person name="Aguilar-Osorio G."/>
            <person name="Amillis S."/>
            <person name="Uchima C.A."/>
            <person name="Anderluh G."/>
            <person name="Asadollahi M."/>
            <person name="Askin M."/>
            <person name="Barry K."/>
            <person name="Battaglia E."/>
            <person name="Bayram O."/>
            <person name="Benocci T."/>
            <person name="Braus-Stromeyer S.A."/>
            <person name="Caldana C."/>
            <person name="Canovas D."/>
            <person name="Cerqueira G.C."/>
            <person name="Chen F."/>
            <person name="Chen W."/>
            <person name="Choi C."/>
            <person name="Clum A."/>
            <person name="Dos Santos R.A."/>
            <person name="Damasio A.R."/>
            <person name="Diallinas G."/>
            <person name="Emri T."/>
            <person name="Fekete E."/>
            <person name="Flipphi M."/>
            <person name="Freyberg S."/>
            <person name="Gallo A."/>
            <person name="Gournas C."/>
            <person name="Habgood R."/>
            <person name="Hainaut M."/>
            <person name="Harispe M.L."/>
            <person name="Henrissat B."/>
            <person name="Hilden K.S."/>
            <person name="Hope R."/>
            <person name="Hossain A."/>
            <person name="Karabika E."/>
            <person name="Karaffa L."/>
            <person name="Karanyi Z."/>
            <person name="Krasevec N."/>
            <person name="Kuo A."/>
            <person name="Kusch H."/>
            <person name="LaButti K."/>
            <person name="Lagendijk E.L."/>
            <person name="Lapidus A."/>
            <person name="Levasseur A."/>
            <person name="Lindquist E."/>
            <person name="Lipzen A."/>
            <person name="Logrieco A.F."/>
            <person name="MacCabe A."/>
            <person name="Maekelae M.R."/>
            <person name="Malavazi I."/>
            <person name="Melin P."/>
            <person name="Meyer V."/>
            <person name="Mielnichuk N."/>
            <person name="Miskei M."/>
            <person name="Molnar A.P."/>
            <person name="Mule G."/>
            <person name="Ngan C.Y."/>
            <person name="Orejas M."/>
            <person name="Orosz E."/>
            <person name="Ouedraogo J.P."/>
            <person name="Overkamp K.M."/>
            <person name="Park H.-S."/>
            <person name="Perrone G."/>
            <person name="Piumi F."/>
            <person name="Punt P.J."/>
            <person name="Ram A.F."/>
            <person name="Ramon A."/>
            <person name="Rauscher S."/>
            <person name="Record E."/>
            <person name="Riano-Pachon D.M."/>
            <person name="Robert V."/>
            <person name="Roehrig J."/>
            <person name="Ruller R."/>
            <person name="Salamov A."/>
            <person name="Salih N.S."/>
            <person name="Samson R.A."/>
            <person name="Sandor E."/>
            <person name="Sanguinetti M."/>
            <person name="Schuetze T."/>
            <person name="Sepcic K."/>
            <person name="Shelest E."/>
            <person name="Sherlock G."/>
            <person name="Sophianopoulou V."/>
            <person name="Squina F.M."/>
            <person name="Sun H."/>
            <person name="Susca A."/>
            <person name="Todd R.B."/>
            <person name="Tsang A."/>
            <person name="Unkles S.E."/>
            <person name="van de Wiele N."/>
            <person name="van Rossen-Uffink D."/>
            <person name="Oliveira J.V."/>
            <person name="Vesth T.C."/>
            <person name="Visser J."/>
            <person name="Yu J.-H."/>
            <person name="Zhou M."/>
            <person name="Andersen M.R."/>
            <person name="Archer D.B."/>
            <person name="Baker S.E."/>
            <person name="Benoit I."/>
            <person name="Brakhage A.A."/>
            <person name="Braus G.H."/>
            <person name="Fischer R."/>
            <person name="Frisvad J.C."/>
            <person name="Goldman G.H."/>
            <person name="Houbraken J."/>
            <person name="Oakley B."/>
            <person name="Pocsi I."/>
            <person name="Scazzocchio C."/>
            <person name="Seiboth B."/>
            <person name="vanKuyk P.A."/>
            <person name="Wortman J."/>
            <person name="Dyer P.S."/>
            <person name="Grigoriev I.V."/>
        </authorList>
    </citation>
    <scope>NUCLEOTIDE SEQUENCE [LARGE SCALE GENOMIC DNA]</scope>
    <source>
        <strain evidence="15">ATCC 16872 / CBS 172.66 / WB 5094</strain>
    </source>
</reference>
<evidence type="ECO:0000256" key="7">
    <source>
        <dbReference type="ARBA" id="ARBA00022832"/>
    </source>
</evidence>
<gene>
    <name evidence="14" type="ORF">ASPACDRAFT_43896</name>
</gene>
<evidence type="ECO:0000256" key="12">
    <source>
        <dbReference type="ARBA" id="ARBA00023239"/>
    </source>
</evidence>
<dbReference type="Proteomes" id="UP000184546">
    <property type="component" value="Unassembled WGS sequence"/>
</dbReference>
<comment type="catalytic activity">
    <reaction evidence="13">
        <text>a very-long-chain (3R)-3-hydroxyacyl-CoA = a very-long-chain (2E)-enoyl-CoA + H2O</text>
        <dbReference type="Rhea" id="RHEA:45812"/>
        <dbReference type="ChEBI" id="CHEBI:15377"/>
        <dbReference type="ChEBI" id="CHEBI:83728"/>
        <dbReference type="ChEBI" id="CHEBI:85440"/>
        <dbReference type="EC" id="4.2.1.134"/>
    </reaction>
</comment>
<evidence type="ECO:0000256" key="5">
    <source>
        <dbReference type="ARBA" id="ARBA00022516"/>
    </source>
</evidence>
<keyword evidence="7 13" id="KW-0276">Fatty acid metabolism</keyword>
<dbReference type="EMBL" id="KV878978">
    <property type="protein sequence ID" value="OJJ99231.1"/>
    <property type="molecule type" value="Genomic_DNA"/>
</dbReference>
<dbReference type="STRING" id="690307.A0A1L9WSS9"/>
<dbReference type="UniPathway" id="UPA00094"/>
<accession>A0A1L9WSS9</accession>
<dbReference type="InterPro" id="IPR007482">
    <property type="entry name" value="Tyr_Pase-like_PTPLA"/>
</dbReference>
<keyword evidence="11 13" id="KW-0275">Fatty acid biosynthesis</keyword>
<comment type="caution">
    <text evidence="13">Lacks conserved residue(s) required for the propagation of feature annotation.</text>
</comment>
<dbReference type="GO" id="GO:0030148">
    <property type="term" value="P:sphingolipid biosynthetic process"/>
    <property type="evidence" value="ECO:0007669"/>
    <property type="project" value="TreeGrafter"/>
</dbReference>
<dbReference type="GO" id="GO:0102158">
    <property type="term" value="F:very-long-chain (3R)-3-hydroxyacyl-CoA dehydratase activity"/>
    <property type="evidence" value="ECO:0007669"/>
    <property type="project" value="UniProtKB-EC"/>
</dbReference>
<evidence type="ECO:0000256" key="6">
    <source>
        <dbReference type="ARBA" id="ARBA00022692"/>
    </source>
</evidence>
<keyword evidence="12 13" id="KW-0456">Lyase</keyword>
<comment type="similarity">
    <text evidence="3 13">Belongs to the very long-chain fatty acids dehydratase HACD family.</text>
</comment>
<evidence type="ECO:0000256" key="9">
    <source>
        <dbReference type="ARBA" id="ARBA00023098"/>
    </source>
</evidence>
<dbReference type="RefSeq" id="XP_020055571.1">
    <property type="nucleotide sequence ID" value="XM_020201338.1"/>
</dbReference>
<proteinExistence type="inferred from homology"/>
<dbReference type="GO" id="GO:0005789">
    <property type="term" value="C:endoplasmic reticulum membrane"/>
    <property type="evidence" value="ECO:0007669"/>
    <property type="project" value="UniProtKB-SubCell"/>
</dbReference>
<evidence type="ECO:0000313" key="14">
    <source>
        <dbReference type="EMBL" id="OJJ99231.1"/>
    </source>
</evidence>
<keyword evidence="15" id="KW-1185">Reference proteome</keyword>
<dbReference type="PANTHER" id="PTHR11035">
    <property type="entry name" value="VERY-LONG-CHAIN (3R)-3-HYDROXYACYL-COA DEHYDRATASE"/>
    <property type="match status" value="1"/>
</dbReference>
<dbReference type="AlphaFoldDB" id="A0A1L9WSS9"/>
<dbReference type="VEuPathDB" id="FungiDB:ASPACDRAFT_43896"/>
<feature type="transmembrane region" description="Helical" evidence="13">
    <location>
        <begin position="141"/>
        <end position="162"/>
    </location>
</feature>
<comment type="subcellular location">
    <subcellularLocation>
        <location evidence="13">Endoplasmic reticulum membrane</location>
        <topology evidence="13">Multi-pass membrane protein</topology>
    </subcellularLocation>
    <subcellularLocation>
        <location evidence="1">Membrane</location>
        <topology evidence="1">Multi-pass membrane protein</topology>
    </subcellularLocation>
</comment>
<keyword evidence="13" id="KW-0256">Endoplasmic reticulum</keyword>
<keyword evidence="10 13" id="KW-0472">Membrane</keyword>
<evidence type="ECO:0000256" key="3">
    <source>
        <dbReference type="ARBA" id="ARBA00007811"/>
    </source>
</evidence>
<sequence length="231" mass="26341">MSLKTSYLLIYNTINALLWTRILLTLLSSIVLLRSPEPLYTTLEPWTRWTQTLASLEILHSALGTVSSSQPLPQITLLLPQSKQPTKREKGLTRSPIFTTFTQIFARSVQVWAINYAFPEATTTTVAVYPAMLLAWSLADAIRYTYFAVLSVAGSSAVPAWLRWLRYSLFLGLYPIGIASEWWLMFRATLVTDSVAVKGIFVFFLGLYAPGEFFPSVPFWVTWWEKEKERK</sequence>
<feature type="transmembrane region" description="Helical" evidence="13">
    <location>
        <begin position="200"/>
        <end position="221"/>
    </location>
</feature>
<evidence type="ECO:0000256" key="8">
    <source>
        <dbReference type="ARBA" id="ARBA00022989"/>
    </source>
</evidence>
<dbReference type="GeneID" id="30975152"/>
<keyword evidence="8 13" id="KW-1133">Transmembrane helix</keyword>
<keyword evidence="9 13" id="KW-0443">Lipid metabolism</keyword>
<evidence type="ECO:0000256" key="2">
    <source>
        <dbReference type="ARBA" id="ARBA00005194"/>
    </source>
</evidence>
<evidence type="ECO:0000256" key="13">
    <source>
        <dbReference type="RuleBase" id="RU363109"/>
    </source>
</evidence>
<dbReference type="OrthoDB" id="46988at2759"/>
<organism evidence="14 15">
    <name type="scientific">Aspergillus aculeatus (strain ATCC 16872 / CBS 172.66 / WB 5094)</name>
    <dbReference type="NCBI Taxonomy" id="690307"/>
    <lineage>
        <taxon>Eukaryota</taxon>
        <taxon>Fungi</taxon>
        <taxon>Dikarya</taxon>
        <taxon>Ascomycota</taxon>
        <taxon>Pezizomycotina</taxon>
        <taxon>Eurotiomycetes</taxon>
        <taxon>Eurotiomycetidae</taxon>
        <taxon>Eurotiales</taxon>
        <taxon>Aspergillaceae</taxon>
        <taxon>Aspergillus</taxon>
        <taxon>Aspergillus subgen. Circumdati</taxon>
    </lineage>
</organism>
<comment type="function">
    <text evidence="13">Catalyzes the third of the four reactions of the long-chain fatty acids elongation cycle. This endoplasmic reticulum-bound enzymatic process, allows the addition of two carbons to the chain of long- and very long-chain fatty acids/VLCFAs per cycle. This enzyme catalyzes the dehydration of the 3-hydroxyacyl-CoA intermediate into trans-2,3-enoyl-CoA, within each cycle of fatty acid elongation. Thereby, it participates to the production of VLCFAs of different chain lengths that are involved in multiple biological processes as precursors of membrane lipids and lipid mediators.</text>
</comment>
<keyword evidence="5 13" id="KW-0444">Lipid biosynthesis</keyword>
<feature type="transmembrane region" description="Helical" evidence="13">
    <location>
        <begin position="7"/>
        <end position="33"/>
    </location>
</feature>
<evidence type="ECO:0000256" key="4">
    <source>
        <dbReference type="ARBA" id="ARBA00013122"/>
    </source>
</evidence>
<feature type="transmembrane region" description="Helical" evidence="13">
    <location>
        <begin position="169"/>
        <end position="188"/>
    </location>
</feature>
<dbReference type="Pfam" id="PF04387">
    <property type="entry name" value="PTPLA"/>
    <property type="match status" value="1"/>
</dbReference>
<dbReference type="EC" id="4.2.1.134" evidence="4 13"/>
<dbReference type="PANTHER" id="PTHR11035:SF24">
    <property type="entry name" value="VERY-LONG-CHAIN (3R)-3-HYDROXYACYL-COA DEHYDRATASE"/>
    <property type="match status" value="1"/>
</dbReference>
<evidence type="ECO:0000313" key="15">
    <source>
        <dbReference type="Proteomes" id="UP000184546"/>
    </source>
</evidence>
<evidence type="ECO:0000256" key="1">
    <source>
        <dbReference type="ARBA" id="ARBA00004141"/>
    </source>
</evidence>